<dbReference type="PANTHER" id="PTHR32432:SF3">
    <property type="entry name" value="ETHANOLAMINE UTILIZATION PROTEIN EUTJ"/>
    <property type="match status" value="1"/>
</dbReference>
<dbReference type="Gene3D" id="3.30.420.40">
    <property type="match status" value="2"/>
</dbReference>
<sequence length="360" mass="40140">MFWNKKFFGLDISDFSLKVVQTHKTKEGFIASAFGFYDIPEKIIEKGELKNEQVLSKLILSCLKNSQGEGIKTKNVVCSLPEERSFVDVFRVPFIEEKEQLEQIVLTEAENRIPFPLSEVYYDFEVISDPKEVGNKKSSREVILAACPKKIIDPYFNSLKRAGLFPLGMEIESLAIARAIFSAKKVNAPTLIVDFGQNKTSFFVFSKKAVRLTSTVPCSAKMLTLSIAQSLKISTEKAKALKEAEGLSGKQKGLEAMVPVLNELAEQIKAYLAYYKSHLSKNYPGEAIQNISKLLLCGGGANLKGLAEFLQEQLKMDVSLANPLINFNLKIQAKKLKIKQDKALSLTTAFGLSQKDVYED</sequence>
<dbReference type="PANTHER" id="PTHR32432">
    <property type="entry name" value="CELL DIVISION PROTEIN FTSA-RELATED"/>
    <property type="match status" value="1"/>
</dbReference>
<dbReference type="CDD" id="cd24049">
    <property type="entry name" value="ASKHA_NBD_PilM"/>
    <property type="match status" value="1"/>
</dbReference>
<dbReference type="SUPFAM" id="SSF53067">
    <property type="entry name" value="Actin-like ATPase domain"/>
    <property type="match status" value="2"/>
</dbReference>
<protein>
    <recommendedName>
        <fullName evidence="3">SHS2 domain-containing protein</fullName>
    </recommendedName>
</protein>
<organism evidence="1 2">
    <name type="scientific">bacterium (Candidatus Gribaldobacteria) CG23_combo_of_CG06-09_8_20_14_all_37_87_8</name>
    <dbReference type="NCBI Taxonomy" id="2014278"/>
    <lineage>
        <taxon>Bacteria</taxon>
        <taxon>Candidatus Gribaldobacteria</taxon>
    </lineage>
</organism>
<dbReference type="InterPro" id="IPR050696">
    <property type="entry name" value="FtsA/MreB"/>
</dbReference>
<dbReference type="Proteomes" id="UP000230447">
    <property type="component" value="Unassembled WGS sequence"/>
</dbReference>
<dbReference type="NCBIfam" id="TIGR01175">
    <property type="entry name" value="pilM"/>
    <property type="match status" value="1"/>
</dbReference>
<dbReference type="PIRSF" id="PIRSF019169">
    <property type="entry name" value="PilM"/>
    <property type="match status" value="1"/>
</dbReference>
<gene>
    <name evidence="1" type="ORF">COX24_02860</name>
</gene>
<dbReference type="InterPro" id="IPR043129">
    <property type="entry name" value="ATPase_NBD"/>
</dbReference>
<evidence type="ECO:0008006" key="3">
    <source>
        <dbReference type="Google" id="ProtNLM"/>
    </source>
</evidence>
<name>A0A2G9ZEE9_9BACT</name>
<dbReference type="Gene3D" id="3.30.1490.300">
    <property type="match status" value="1"/>
</dbReference>
<dbReference type="EMBL" id="PCSB01000061">
    <property type="protein sequence ID" value="PIP31555.1"/>
    <property type="molecule type" value="Genomic_DNA"/>
</dbReference>
<reference evidence="1 2" key="1">
    <citation type="submission" date="2017-09" db="EMBL/GenBank/DDBJ databases">
        <title>Depth-based differentiation of microbial function through sediment-hosted aquifers and enrichment of novel symbionts in the deep terrestrial subsurface.</title>
        <authorList>
            <person name="Probst A.J."/>
            <person name="Ladd B."/>
            <person name="Jarett J.K."/>
            <person name="Geller-Mcgrath D.E."/>
            <person name="Sieber C.M."/>
            <person name="Emerson J.B."/>
            <person name="Anantharaman K."/>
            <person name="Thomas B.C."/>
            <person name="Malmstrom R."/>
            <person name="Stieglmeier M."/>
            <person name="Klingl A."/>
            <person name="Woyke T."/>
            <person name="Ryan C.M."/>
            <person name="Banfield J.F."/>
        </authorList>
    </citation>
    <scope>NUCLEOTIDE SEQUENCE [LARGE SCALE GENOMIC DNA]</scope>
    <source>
        <strain evidence="1">CG23_combo_of_CG06-09_8_20_14_all_37_87_8</strain>
    </source>
</reference>
<proteinExistence type="predicted"/>
<accession>A0A2G9ZEE9</accession>
<comment type="caution">
    <text evidence="1">The sequence shown here is derived from an EMBL/GenBank/DDBJ whole genome shotgun (WGS) entry which is preliminary data.</text>
</comment>
<dbReference type="Pfam" id="PF11104">
    <property type="entry name" value="PilM_2"/>
    <property type="match status" value="1"/>
</dbReference>
<evidence type="ECO:0000313" key="2">
    <source>
        <dbReference type="Proteomes" id="UP000230447"/>
    </source>
</evidence>
<dbReference type="InterPro" id="IPR005883">
    <property type="entry name" value="PilM"/>
</dbReference>
<dbReference type="AlphaFoldDB" id="A0A2G9ZEE9"/>
<evidence type="ECO:0000313" key="1">
    <source>
        <dbReference type="EMBL" id="PIP31555.1"/>
    </source>
</evidence>